<dbReference type="Pfam" id="PF13360">
    <property type="entry name" value="PQQ_2"/>
    <property type="match status" value="1"/>
</dbReference>
<dbReference type="InterPro" id="IPR018391">
    <property type="entry name" value="PQQ_b-propeller_rpt"/>
</dbReference>
<comment type="caution">
    <text evidence="2">The sequence shown here is derived from an EMBL/GenBank/DDBJ whole genome shotgun (WGS) entry which is preliminary data.</text>
</comment>
<protein>
    <submittedName>
        <fullName evidence="2">Outer membrane protein assembly factor BamB</fullName>
    </submittedName>
</protein>
<dbReference type="PANTHER" id="PTHR34512">
    <property type="entry name" value="CELL SURFACE PROTEIN"/>
    <property type="match status" value="1"/>
</dbReference>
<dbReference type="STRING" id="1122159.SAMN02745246_02818"/>
<reference evidence="2 3" key="1">
    <citation type="submission" date="2018-07" db="EMBL/GenBank/DDBJ databases">
        <title>Leeuwenhoekiella genomics.</title>
        <authorList>
            <person name="Tahon G."/>
            <person name="Willems A."/>
        </authorList>
    </citation>
    <scope>NUCLEOTIDE SEQUENCE [LARGE SCALE GENOMIC DNA]</scope>
    <source>
        <strain evidence="2 3">LMG 1345</strain>
    </source>
</reference>
<evidence type="ECO:0000313" key="3">
    <source>
        <dbReference type="Proteomes" id="UP000290608"/>
    </source>
</evidence>
<evidence type="ECO:0000259" key="1">
    <source>
        <dbReference type="Pfam" id="PF13360"/>
    </source>
</evidence>
<feature type="domain" description="Pyrrolo-quinoline quinone repeat" evidence="1">
    <location>
        <begin position="257"/>
        <end position="396"/>
    </location>
</feature>
<dbReference type="PANTHER" id="PTHR34512:SF30">
    <property type="entry name" value="OUTER MEMBRANE PROTEIN ASSEMBLY FACTOR BAMB"/>
    <property type="match status" value="1"/>
</dbReference>
<evidence type="ECO:0000313" key="2">
    <source>
        <dbReference type="EMBL" id="RXG28346.1"/>
    </source>
</evidence>
<dbReference type="Proteomes" id="UP000290608">
    <property type="component" value="Unassembled WGS sequence"/>
</dbReference>
<organism evidence="2 3">
    <name type="scientific">Leeuwenhoekiella marinoflava</name>
    <dbReference type="NCBI Taxonomy" id="988"/>
    <lineage>
        <taxon>Bacteria</taxon>
        <taxon>Pseudomonadati</taxon>
        <taxon>Bacteroidota</taxon>
        <taxon>Flavobacteriia</taxon>
        <taxon>Flavobacteriales</taxon>
        <taxon>Flavobacteriaceae</taxon>
        <taxon>Leeuwenhoekiella</taxon>
    </lineage>
</organism>
<dbReference type="Gene3D" id="2.130.10.10">
    <property type="entry name" value="YVTN repeat-like/Quinoprotein amine dehydrogenase"/>
    <property type="match status" value="2"/>
</dbReference>
<dbReference type="InterPro" id="IPR002372">
    <property type="entry name" value="PQQ_rpt_dom"/>
</dbReference>
<dbReference type="InterPro" id="IPR015943">
    <property type="entry name" value="WD40/YVTN_repeat-like_dom_sf"/>
</dbReference>
<dbReference type="SMART" id="SM00564">
    <property type="entry name" value="PQQ"/>
    <property type="match status" value="7"/>
</dbReference>
<dbReference type="AlphaFoldDB" id="A0A4Q0PL86"/>
<accession>A0A4Q0PL86</accession>
<sequence>MHFNFKLIHLKNFYLNCILLISIVIQISCSPEEKLPENKAPGVFQIDDIQFDGLDVFIDWSDSTDPDEDIVYYSLYLNDIKTYEGEISESTLRVEYNKLYICKLIATDRNGGVQETTFNFNSPNSKILFYQTGNHIIHAYDLIENKKLWEAEGGLLSSFCIVDDKIYTGSDKIQGLDLLTGESKWTSMSLNYYDRYRDIIADQKFIYAFTIDDDLYCIDVLTGDKVWWRSFIDYEGPMGIDESKVYIANRNNYDLFAIDKETGESLWTYESFDRPYSYEIESNPLIVDDVLYVCDNYYYLKAFDKHTGSLKWQIRLDTSIYASPTTYNDRIIVATNQSIYCINKRGIIEWSKQVPSGYNFQTSPIVDGDKIFTPLTGNGSGKFNCLDARSGNQIWSFACGQNPSSPVVFEDQVFFGDWDNKMYSLNTITGTVNFELNTESYVSGSATVVEGLGGKIYYPSVSALKN</sequence>
<dbReference type="InterPro" id="IPR011047">
    <property type="entry name" value="Quinoprotein_ADH-like_sf"/>
</dbReference>
<dbReference type="SUPFAM" id="SSF50998">
    <property type="entry name" value="Quinoprotein alcohol dehydrogenase-like"/>
    <property type="match status" value="2"/>
</dbReference>
<gene>
    <name evidence="2" type="ORF">DSL99_2606</name>
</gene>
<dbReference type="EMBL" id="QOVL01000012">
    <property type="protein sequence ID" value="RXG28346.1"/>
    <property type="molecule type" value="Genomic_DNA"/>
</dbReference>
<proteinExistence type="predicted"/>
<name>A0A4Q0PL86_9FLAO</name>